<dbReference type="Proteomes" id="UP000800096">
    <property type="component" value="Unassembled WGS sequence"/>
</dbReference>
<dbReference type="AlphaFoldDB" id="A0A6A5QG14"/>
<reference evidence="1" key="1">
    <citation type="journal article" date="2020" name="Stud. Mycol.">
        <title>101 Dothideomycetes genomes: a test case for predicting lifestyles and emergence of pathogens.</title>
        <authorList>
            <person name="Haridas S."/>
            <person name="Albert R."/>
            <person name="Binder M."/>
            <person name="Bloem J."/>
            <person name="Labutti K."/>
            <person name="Salamov A."/>
            <person name="Andreopoulos B."/>
            <person name="Baker S."/>
            <person name="Barry K."/>
            <person name="Bills G."/>
            <person name="Bluhm B."/>
            <person name="Cannon C."/>
            <person name="Castanera R."/>
            <person name="Culley D."/>
            <person name="Daum C."/>
            <person name="Ezra D."/>
            <person name="Gonzalez J."/>
            <person name="Henrissat B."/>
            <person name="Kuo A."/>
            <person name="Liang C."/>
            <person name="Lipzen A."/>
            <person name="Lutzoni F."/>
            <person name="Magnuson J."/>
            <person name="Mondo S."/>
            <person name="Nolan M."/>
            <person name="Ohm R."/>
            <person name="Pangilinan J."/>
            <person name="Park H.-J."/>
            <person name="Ramirez L."/>
            <person name="Alfaro M."/>
            <person name="Sun H."/>
            <person name="Tritt A."/>
            <person name="Yoshinaga Y."/>
            <person name="Zwiers L.-H."/>
            <person name="Turgeon B."/>
            <person name="Goodwin S."/>
            <person name="Spatafora J."/>
            <person name="Crous P."/>
            <person name="Grigoriev I."/>
        </authorList>
    </citation>
    <scope>NUCLEOTIDE SEQUENCE</scope>
    <source>
        <strain evidence="1">HMLAC05119</strain>
    </source>
</reference>
<evidence type="ECO:0000313" key="2">
    <source>
        <dbReference type="Proteomes" id="UP000800096"/>
    </source>
</evidence>
<organism evidence="1 2">
    <name type="scientific">Ampelomyces quisqualis</name>
    <name type="common">Powdery mildew agent</name>
    <dbReference type="NCBI Taxonomy" id="50730"/>
    <lineage>
        <taxon>Eukaryota</taxon>
        <taxon>Fungi</taxon>
        <taxon>Dikarya</taxon>
        <taxon>Ascomycota</taxon>
        <taxon>Pezizomycotina</taxon>
        <taxon>Dothideomycetes</taxon>
        <taxon>Pleosporomycetidae</taxon>
        <taxon>Pleosporales</taxon>
        <taxon>Pleosporineae</taxon>
        <taxon>Phaeosphaeriaceae</taxon>
        <taxon>Ampelomyces</taxon>
    </lineage>
</organism>
<proteinExistence type="predicted"/>
<keyword evidence="2" id="KW-1185">Reference proteome</keyword>
<name>A0A6A5QG14_AMPQU</name>
<gene>
    <name evidence="1" type="ORF">BDU57DRAFT_540570</name>
</gene>
<evidence type="ECO:0000313" key="1">
    <source>
        <dbReference type="EMBL" id="KAF1914671.1"/>
    </source>
</evidence>
<sequence length="144" mass="15970">MEFDLSDSGILDFTDLPIVIEAAGINGLKGFGLGNSGPWGNHAVKCVVEGVIYDKLHGNTGGLSNCVRIFEDRLKPYMAGPGRFVARVEKSAAPFSRRSTVGTNIRRTLETWGFLRKPRKRNERVDASWEEKGYIVYAVRLVNP</sequence>
<protein>
    <submittedName>
        <fullName evidence="1">Uncharacterized protein</fullName>
    </submittedName>
</protein>
<accession>A0A6A5QG14</accession>
<dbReference type="InterPro" id="IPR018247">
    <property type="entry name" value="EF_Hand_1_Ca_BS"/>
</dbReference>
<dbReference type="EMBL" id="ML979137">
    <property type="protein sequence ID" value="KAF1914671.1"/>
    <property type="molecule type" value="Genomic_DNA"/>
</dbReference>
<dbReference type="PROSITE" id="PS00018">
    <property type="entry name" value="EF_HAND_1"/>
    <property type="match status" value="1"/>
</dbReference>